<organism evidence="3 4">
    <name type="scientific">Phascolomyces articulosus</name>
    <dbReference type="NCBI Taxonomy" id="60185"/>
    <lineage>
        <taxon>Eukaryota</taxon>
        <taxon>Fungi</taxon>
        <taxon>Fungi incertae sedis</taxon>
        <taxon>Mucoromycota</taxon>
        <taxon>Mucoromycotina</taxon>
        <taxon>Mucoromycetes</taxon>
        <taxon>Mucorales</taxon>
        <taxon>Lichtheimiaceae</taxon>
        <taxon>Phascolomyces</taxon>
    </lineage>
</organism>
<name>A0AAD5JVJ6_9FUNG</name>
<feature type="compositionally biased region" description="Low complexity" evidence="1">
    <location>
        <begin position="121"/>
        <end position="131"/>
    </location>
</feature>
<dbReference type="PANTHER" id="PTHR24148:SF64">
    <property type="entry name" value="HETEROKARYON INCOMPATIBILITY DOMAIN-CONTAINING PROTEIN"/>
    <property type="match status" value="1"/>
</dbReference>
<dbReference type="PANTHER" id="PTHR24148">
    <property type="entry name" value="ANKYRIN REPEAT DOMAIN-CONTAINING PROTEIN 39 HOMOLOG-RELATED"/>
    <property type="match status" value="1"/>
</dbReference>
<feature type="region of interest" description="Disordered" evidence="1">
    <location>
        <begin position="104"/>
        <end position="147"/>
    </location>
</feature>
<reference evidence="3" key="1">
    <citation type="journal article" date="2022" name="IScience">
        <title>Evolution of zygomycete secretomes and the origins of terrestrial fungal ecologies.</title>
        <authorList>
            <person name="Chang Y."/>
            <person name="Wang Y."/>
            <person name="Mondo S."/>
            <person name="Ahrendt S."/>
            <person name="Andreopoulos W."/>
            <person name="Barry K."/>
            <person name="Beard J."/>
            <person name="Benny G.L."/>
            <person name="Blankenship S."/>
            <person name="Bonito G."/>
            <person name="Cuomo C."/>
            <person name="Desiro A."/>
            <person name="Gervers K.A."/>
            <person name="Hundley H."/>
            <person name="Kuo A."/>
            <person name="LaButti K."/>
            <person name="Lang B.F."/>
            <person name="Lipzen A."/>
            <person name="O'Donnell K."/>
            <person name="Pangilinan J."/>
            <person name="Reynolds N."/>
            <person name="Sandor L."/>
            <person name="Smith M.E."/>
            <person name="Tsang A."/>
            <person name="Grigoriev I.V."/>
            <person name="Stajich J.E."/>
            <person name="Spatafora J.W."/>
        </authorList>
    </citation>
    <scope>NUCLEOTIDE SEQUENCE</scope>
    <source>
        <strain evidence="3">RSA 2281</strain>
    </source>
</reference>
<accession>A0AAD5JVJ6</accession>
<dbReference type="Proteomes" id="UP001209540">
    <property type="component" value="Unassembled WGS sequence"/>
</dbReference>
<dbReference type="InterPro" id="IPR052895">
    <property type="entry name" value="HetReg/Transcr_Mod"/>
</dbReference>
<sequence length="671" mass="76839">MYVTYENSQQCITSYKDVEPHPRIPFVPLTRLGDAGASGSLVSEGLSIECNGIDSSILKSAPNSDFRPTRLLRTSDMAVVPGTEAKNGYCALSYPWEWSGDIETVETNDDDNDDNDDNSNDLDPTTTSTTSFPSPRQRQRRVDRGHHIYVERPARPFTNLMFGVAHRETEQKNPFERYLQRYRRMESESNPNTHCVSFTEIIKQLCWMFEIDYIWYDQLCILQSNHQDKQNEIRQMHQIYGNAQFTLVMIPEMRFNSKYVEEIYEGRTPTQRGIQECIQQIATSKWAQRTWTFEEAVLSKRLLFVGRNVHVWSDTLVSTTHPWHVLPRLQRKKIDIDLVPTSLRSTVKLRRDKKEQDKKKNSVKISDLRDESHVRFVQNLCTITPDTISASSALWHIHRGKSTQDHDKIFALANIFPRLMDGMNDFSYDQPLLPLMSQFYNNLIQHDLSILCFGKAAVDIDMYHGMGRKSNTVGITSWTGVGGSHMLQTPTHPMAPTTSFGRYFVTEEGYLSIYSKSIPVSIDIVDRCPHTSAVHTYMIKDRGTAGSLKATMDHGSYLQVVSYGLTPTHWLSPWEYSASTLALDDLSLSTTNNATNTTTTWFSFASNDNEVHKRCVILIDVAFDIGMDGFIAYPVITQYGKYRTAMGMCIARNLQLLYNPDELEMDEFTIR</sequence>
<feature type="domain" description="Heterokaryon incompatibility" evidence="2">
    <location>
        <begin position="200"/>
        <end position="295"/>
    </location>
</feature>
<evidence type="ECO:0000256" key="1">
    <source>
        <dbReference type="SAM" id="MobiDB-lite"/>
    </source>
</evidence>
<dbReference type="Pfam" id="PF06985">
    <property type="entry name" value="HET"/>
    <property type="match status" value="1"/>
</dbReference>
<evidence type="ECO:0000259" key="2">
    <source>
        <dbReference type="Pfam" id="PF06985"/>
    </source>
</evidence>
<dbReference type="InterPro" id="IPR010730">
    <property type="entry name" value="HET"/>
</dbReference>
<evidence type="ECO:0000313" key="4">
    <source>
        <dbReference type="Proteomes" id="UP001209540"/>
    </source>
</evidence>
<feature type="compositionally biased region" description="Acidic residues" evidence="1">
    <location>
        <begin position="104"/>
        <end position="120"/>
    </location>
</feature>
<dbReference type="EMBL" id="JAIXMP010000065">
    <property type="protein sequence ID" value="KAI9243909.1"/>
    <property type="molecule type" value="Genomic_DNA"/>
</dbReference>
<proteinExistence type="predicted"/>
<keyword evidence="4" id="KW-1185">Reference proteome</keyword>
<protein>
    <recommendedName>
        <fullName evidence="2">Heterokaryon incompatibility domain-containing protein</fullName>
    </recommendedName>
</protein>
<gene>
    <name evidence="3" type="ORF">BDA99DRAFT_529703</name>
</gene>
<comment type="caution">
    <text evidence="3">The sequence shown here is derived from an EMBL/GenBank/DDBJ whole genome shotgun (WGS) entry which is preliminary data.</text>
</comment>
<reference evidence="3" key="2">
    <citation type="submission" date="2023-02" db="EMBL/GenBank/DDBJ databases">
        <authorList>
            <consortium name="DOE Joint Genome Institute"/>
            <person name="Mondo S.J."/>
            <person name="Chang Y."/>
            <person name="Wang Y."/>
            <person name="Ahrendt S."/>
            <person name="Andreopoulos W."/>
            <person name="Barry K."/>
            <person name="Beard J."/>
            <person name="Benny G.L."/>
            <person name="Blankenship S."/>
            <person name="Bonito G."/>
            <person name="Cuomo C."/>
            <person name="Desiro A."/>
            <person name="Gervers K.A."/>
            <person name="Hundley H."/>
            <person name="Kuo A."/>
            <person name="LaButti K."/>
            <person name="Lang B.F."/>
            <person name="Lipzen A."/>
            <person name="O'Donnell K."/>
            <person name="Pangilinan J."/>
            <person name="Reynolds N."/>
            <person name="Sandor L."/>
            <person name="Smith M.W."/>
            <person name="Tsang A."/>
            <person name="Grigoriev I.V."/>
            <person name="Stajich J.E."/>
            <person name="Spatafora J.W."/>
        </authorList>
    </citation>
    <scope>NUCLEOTIDE SEQUENCE</scope>
    <source>
        <strain evidence="3">RSA 2281</strain>
    </source>
</reference>
<dbReference type="AlphaFoldDB" id="A0AAD5JVJ6"/>
<evidence type="ECO:0000313" key="3">
    <source>
        <dbReference type="EMBL" id="KAI9243909.1"/>
    </source>
</evidence>